<keyword evidence="2" id="KW-1185">Reference proteome</keyword>
<evidence type="ECO:0000313" key="2">
    <source>
        <dbReference type="Proteomes" id="UP001498469"/>
    </source>
</evidence>
<proteinExistence type="predicted"/>
<protein>
    <recommendedName>
        <fullName evidence="3">HTH cro/C1-type domain-containing protein</fullName>
    </recommendedName>
</protein>
<evidence type="ECO:0000313" key="1">
    <source>
        <dbReference type="EMBL" id="MEF2110866.1"/>
    </source>
</evidence>
<accession>A0ABU7UHZ8</accession>
<sequence>MKRKRNKVHEPYNNLKGWLRGNSLKYEDIAELLGIRIGTVSDKINGLSDFHLYEVEKIVSKYGTSYNIFFN</sequence>
<evidence type="ECO:0008006" key="3">
    <source>
        <dbReference type="Google" id="ProtNLM"/>
    </source>
</evidence>
<name>A0ABU7UHZ8_9CLOT</name>
<gene>
    <name evidence="1" type="ORF">SJI18_00925</name>
</gene>
<organism evidence="1 2">
    <name type="scientific">Clostridium frigoriphilum</name>
    <dbReference type="NCBI Taxonomy" id="443253"/>
    <lineage>
        <taxon>Bacteria</taxon>
        <taxon>Bacillati</taxon>
        <taxon>Bacillota</taxon>
        <taxon>Clostridia</taxon>
        <taxon>Eubacteriales</taxon>
        <taxon>Clostridiaceae</taxon>
        <taxon>Clostridium</taxon>
    </lineage>
</organism>
<reference evidence="1 2" key="1">
    <citation type="submission" date="2023-11" db="EMBL/GenBank/DDBJ databases">
        <title>Draft genome sequence of a psychrophilic Clostridium strain from permafrost water brine.</title>
        <authorList>
            <person name="Shcherbakova V.A."/>
            <person name="Trubitsyn V.E."/>
            <person name="Zakharyuk A.G."/>
        </authorList>
    </citation>
    <scope>NUCLEOTIDE SEQUENCE [LARGE SCALE GENOMIC DNA]</scope>
    <source>
        <strain evidence="1 2">14F</strain>
    </source>
</reference>
<comment type="caution">
    <text evidence="1">The sequence shown here is derived from an EMBL/GenBank/DDBJ whole genome shotgun (WGS) entry which is preliminary data.</text>
</comment>
<dbReference type="RefSeq" id="WP_216247474.1">
    <property type="nucleotide sequence ID" value="NZ_JAZHFS010000001.1"/>
</dbReference>
<dbReference type="EMBL" id="JAZHFS010000001">
    <property type="protein sequence ID" value="MEF2110866.1"/>
    <property type="molecule type" value="Genomic_DNA"/>
</dbReference>
<dbReference type="Proteomes" id="UP001498469">
    <property type="component" value="Unassembled WGS sequence"/>
</dbReference>